<proteinExistence type="predicted"/>
<dbReference type="EMBL" id="CP042467">
    <property type="protein sequence ID" value="QED26959.1"/>
    <property type="molecule type" value="Genomic_DNA"/>
</dbReference>
<dbReference type="KEGG" id="bbae:FRD01_06825"/>
<evidence type="ECO:0000313" key="1">
    <source>
        <dbReference type="EMBL" id="QED26959.1"/>
    </source>
</evidence>
<dbReference type="RefSeq" id="WP_146958644.1">
    <property type="nucleotide sequence ID" value="NZ_CP042467.1"/>
</dbReference>
<protein>
    <submittedName>
        <fullName evidence="1">Uncharacterized protein</fullName>
    </submittedName>
</protein>
<accession>A0A5B8XU87</accession>
<name>A0A5B8XU87_9DELT</name>
<keyword evidence="2" id="KW-1185">Reference proteome</keyword>
<dbReference type="AlphaFoldDB" id="A0A5B8XU87"/>
<reference evidence="1 2" key="1">
    <citation type="submission" date="2019-08" db="EMBL/GenBank/DDBJ databases">
        <authorList>
            <person name="Liang Q."/>
        </authorList>
    </citation>
    <scope>NUCLEOTIDE SEQUENCE [LARGE SCALE GENOMIC DNA]</scope>
    <source>
        <strain evidence="1 2">V1718</strain>
    </source>
</reference>
<organism evidence="1 2">
    <name type="scientific">Microvenator marinus</name>
    <dbReference type="NCBI Taxonomy" id="2600177"/>
    <lineage>
        <taxon>Bacteria</taxon>
        <taxon>Deltaproteobacteria</taxon>
        <taxon>Bradymonadales</taxon>
        <taxon>Microvenatoraceae</taxon>
        <taxon>Microvenator</taxon>
    </lineage>
</organism>
<gene>
    <name evidence="1" type="ORF">FRD01_06825</name>
</gene>
<sequence length="179" mass="19093">MKKAIAILTIGLVTWGCDTKNPNQIEAGGNPDSIYKDPSPPALKEVVEVTLTHNDEVKAFKSIFITEEMMAGSAVPQLTFFEAEVGCEARTDLEIPRFFAAFASEPGVPVGEYDSPNWGYSGIPGFVPGSPDQADPRDSWGKVTVTSSDESTVGGVVRYESNGVLVSGEFNATRCPASN</sequence>
<dbReference type="Proteomes" id="UP000321595">
    <property type="component" value="Chromosome"/>
</dbReference>
<evidence type="ECO:0000313" key="2">
    <source>
        <dbReference type="Proteomes" id="UP000321595"/>
    </source>
</evidence>